<dbReference type="NCBIfam" id="TIGR00254">
    <property type="entry name" value="GGDEF"/>
    <property type="match status" value="1"/>
</dbReference>
<evidence type="ECO:0000259" key="4">
    <source>
        <dbReference type="PROSITE" id="PS50110"/>
    </source>
</evidence>
<feature type="modified residue" description="4-aspartylphosphate" evidence="3">
    <location>
        <position position="58"/>
    </location>
</feature>
<dbReference type="RefSeq" id="WP_011371854.1">
    <property type="nucleotide sequence ID" value="NC_007575.1"/>
</dbReference>
<evidence type="ECO:0000313" key="7">
    <source>
        <dbReference type="Proteomes" id="UP000002714"/>
    </source>
</evidence>
<dbReference type="SUPFAM" id="SSF55073">
    <property type="entry name" value="Nucleotide cyclase"/>
    <property type="match status" value="1"/>
</dbReference>
<dbReference type="HOGENOM" id="CLU_000445_11_28_7"/>
<evidence type="ECO:0000313" key="6">
    <source>
        <dbReference type="EMBL" id="ABB43499.1"/>
    </source>
</evidence>
<dbReference type="Gene3D" id="3.30.70.270">
    <property type="match status" value="1"/>
</dbReference>
<organism evidence="6 7">
    <name type="scientific">Sulfurimonas denitrificans (strain ATCC 33889 / DSM 1251)</name>
    <name type="common">Thiomicrospira denitrificans (strain ATCC 33889 / DSM 1251)</name>
    <dbReference type="NCBI Taxonomy" id="326298"/>
    <lineage>
        <taxon>Bacteria</taxon>
        <taxon>Pseudomonadati</taxon>
        <taxon>Campylobacterota</taxon>
        <taxon>Epsilonproteobacteria</taxon>
        <taxon>Campylobacterales</taxon>
        <taxon>Sulfurimonadaceae</taxon>
        <taxon>Sulfurimonas</taxon>
    </lineage>
</organism>
<dbReference type="SUPFAM" id="SSF52172">
    <property type="entry name" value="CheY-like"/>
    <property type="match status" value="1"/>
</dbReference>
<dbReference type="CDD" id="cd01949">
    <property type="entry name" value="GGDEF"/>
    <property type="match status" value="1"/>
</dbReference>
<dbReference type="InterPro" id="IPR029787">
    <property type="entry name" value="Nucleotide_cyclase"/>
</dbReference>
<dbReference type="Pfam" id="PF00072">
    <property type="entry name" value="Response_reg"/>
    <property type="match status" value="1"/>
</dbReference>
<dbReference type="InterPro" id="IPR011006">
    <property type="entry name" value="CheY-like_superfamily"/>
</dbReference>
<dbReference type="EC" id="2.7.7.65" evidence="1"/>
<dbReference type="AlphaFoldDB" id="Q30U32"/>
<keyword evidence="3" id="KW-0597">Phosphoprotein</keyword>
<dbReference type="InterPro" id="IPR043128">
    <property type="entry name" value="Rev_trsase/Diguanyl_cyclase"/>
</dbReference>
<dbReference type="InterPro" id="IPR000160">
    <property type="entry name" value="GGDEF_dom"/>
</dbReference>
<feature type="domain" description="Response regulatory" evidence="4">
    <location>
        <begin position="9"/>
        <end position="125"/>
    </location>
</feature>
<dbReference type="PANTHER" id="PTHR45138:SF9">
    <property type="entry name" value="DIGUANYLATE CYCLASE DGCM-RELATED"/>
    <property type="match status" value="1"/>
</dbReference>
<dbReference type="STRING" id="326298.Suden_0218"/>
<dbReference type="GO" id="GO:0000160">
    <property type="term" value="P:phosphorelay signal transduction system"/>
    <property type="evidence" value="ECO:0007669"/>
    <property type="project" value="InterPro"/>
</dbReference>
<dbReference type="Proteomes" id="UP000002714">
    <property type="component" value="Chromosome"/>
</dbReference>
<dbReference type="SMART" id="SM00267">
    <property type="entry name" value="GGDEF"/>
    <property type="match status" value="1"/>
</dbReference>
<dbReference type="PROSITE" id="PS50110">
    <property type="entry name" value="RESPONSE_REGULATORY"/>
    <property type="match status" value="1"/>
</dbReference>
<dbReference type="PANTHER" id="PTHR45138">
    <property type="entry name" value="REGULATORY COMPONENTS OF SENSORY TRANSDUCTION SYSTEM"/>
    <property type="match status" value="1"/>
</dbReference>
<dbReference type="OrthoDB" id="9778432at2"/>
<dbReference type="InterPro" id="IPR001789">
    <property type="entry name" value="Sig_transdc_resp-reg_receiver"/>
</dbReference>
<reference evidence="6 7" key="1">
    <citation type="journal article" date="2008" name="Appl. Environ. Microbiol.">
        <title>Genome of the epsilonproteobacterial chemolithoautotroph Sulfurimonas denitrificans.</title>
        <authorList>
            <person name="Sievert S.M."/>
            <person name="Scott K.M."/>
            <person name="Klotz M.G."/>
            <person name="Chain P.S.G."/>
            <person name="Hauser L.J."/>
            <person name="Hemp J."/>
            <person name="Huegler M."/>
            <person name="Land M."/>
            <person name="Lapidus A."/>
            <person name="Larimer F.W."/>
            <person name="Lucas S."/>
            <person name="Malfatti S.A."/>
            <person name="Meyer F."/>
            <person name="Paulsen I.T."/>
            <person name="Ren Q."/>
            <person name="Simon J."/>
            <person name="Bailey K."/>
            <person name="Diaz E."/>
            <person name="Fitzpatrick K.A."/>
            <person name="Glover B."/>
            <person name="Gwatney N."/>
            <person name="Korajkic A."/>
            <person name="Long A."/>
            <person name="Mobberley J.M."/>
            <person name="Pantry S.N."/>
            <person name="Pazder G."/>
            <person name="Peterson S."/>
            <person name="Quintanilla J.D."/>
            <person name="Sprinkle R."/>
            <person name="Stephens J."/>
            <person name="Thomas P."/>
            <person name="Vaughn R."/>
            <person name="Weber M.J."/>
            <person name="Wooten L.L."/>
        </authorList>
    </citation>
    <scope>NUCLEOTIDE SEQUENCE [LARGE SCALE GENOMIC DNA]</scope>
    <source>
        <strain evidence="7">ATCC 33889 / DSM 1251</strain>
    </source>
</reference>
<gene>
    <name evidence="6" type="ordered locus">Suden_0218</name>
</gene>
<protein>
    <recommendedName>
        <fullName evidence="1">diguanylate cyclase</fullName>
        <ecNumber evidence="1">2.7.7.65</ecNumber>
    </recommendedName>
</protein>
<dbReference type="eggNOG" id="COG3706">
    <property type="taxonomic scope" value="Bacteria"/>
</dbReference>
<feature type="domain" description="GGDEF" evidence="5">
    <location>
        <begin position="168"/>
        <end position="304"/>
    </location>
</feature>
<dbReference type="KEGG" id="tdn:Suden_0218"/>
<dbReference type="GO" id="GO:0005886">
    <property type="term" value="C:plasma membrane"/>
    <property type="evidence" value="ECO:0007669"/>
    <property type="project" value="TreeGrafter"/>
</dbReference>
<dbReference type="EMBL" id="CP000153">
    <property type="protein sequence ID" value="ABB43499.1"/>
    <property type="molecule type" value="Genomic_DNA"/>
</dbReference>
<dbReference type="PROSITE" id="PS50887">
    <property type="entry name" value="GGDEF"/>
    <property type="match status" value="1"/>
</dbReference>
<comment type="catalytic activity">
    <reaction evidence="2">
        <text>2 GTP = 3',3'-c-di-GMP + 2 diphosphate</text>
        <dbReference type="Rhea" id="RHEA:24898"/>
        <dbReference type="ChEBI" id="CHEBI:33019"/>
        <dbReference type="ChEBI" id="CHEBI:37565"/>
        <dbReference type="ChEBI" id="CHEBI:58805"/>
        <dbReference type="EC" id="2.7.7.65"/>
    </reaction>
</comment>
<proteinExistence type="predicted"/>
<accession>Q30U32</accession>
<keyword evidence="7" id="KW-1185">Reference proteome</keyword>
<dbReference type="SMART" id="SM00448">
    <property type="entry name" value="REC"/>
    <property type="match status" value="1"/>
</dbReference>
<dbReference type="GO" id="GO:0052621">
    <property type="term" value="F:diguanylate cyclase activity"/>
    <property type="evidence" value="ECO:0007669"/>
    <property type="project" value="UniProtKB-EC"/>
</dbReference>
<dbReference type="FunFam" id="3.30.70.270:FF:000001">
    <property type="entry name" value="Diguanylate cyclase domain protein"/>
    <property type="match status" value="1"/>
</dbReference>
<evidence type="ECO:0000256" key="1">
    <source>
        <dbReference type="ARBA" id="ARBA00012528"/>
    </source>
</evidence>
<dbReference type="GO" id="GO:1902201">
    <property type="term" value="P:negative regulation of bacterial-type flagellum-dependent cell motility"/>
    <property type="evidence" value="ECO:0007669"/>
    <property type="project" value="TreeGrafter"/>
</dbReference>
<evidence type="ECO:0000256" key="3">
    <source>
        <dbReference type="PROSITE-ProRule" id="PRU00169"/>
    </source>
</evidence>
<evidence type="ECO:0000259" key="5">
    <source>
        <dbReference type="PROSITE" id="PS50887"/>
    </source>
</evidence>
<evidence type="ECO:0000256" key="2">
    <source>
        <dbReference type="ARBA" id="ARBA00034247"/>
    </source>
</evidence>
<dbReference type="Pfam" id="PF00990">
    <property type="entry name" value="GGDEF"/>
    <property type="match status" value="1"/>
</dbReference>
<dbReference type="Gene3D" id="3.40.50.2300">
    <property type="match status" value="1"/>
</dbReference>
<name>Q30U32_SULDN</name>
<dbReference type="GO" id="GO:0043709">
    <property type="term" value="P:cell adhesion involved in single-species biofilm formation"/>
    <property type="evidence" value="ECO:0007669"/>
    <property type="project" value="TreeGrafter"/>
</dbReference>
<dbReference type="InterPro" id="IPR050469">
    <property type="entry name" value="Diguanylate_Cyclase"/>
</dbReference>
<sequence length="304" mass="34185">MMIDGYIPTILIVDDKATNIAILSDLLKDDYKIKVANSGQRALSLVREKEKPDLILLDIEMPQMSGYDVCKALKSSAETIDIPIIFVTAKNSSEDEEYGLNLGAIDYIKKPFHSGIIKIRIKNHLTLKLKSKKLEELSMCDSLTGISNRRYFDEILEQKYREIIREPKNLSIIMIDIDYFKLYNDNYGHWMGDECLTKVAIALKKAIKRPTDVLARYGGEEFVVLLKGVDKDGAKQVAQSLIDSISNLNLAHNFSPVSKIVTISAGVAIKEVDEDISKEDLIKKADAELYRAKNSGRNKFCAGF</sequence>